<dbReference type="PRINTS" id="PR00261">
    <property type="entry name" value="LDLRECEPTOR"/>
</dbReference>
<keyword evidence="6 9" id="KW-1015">Disulfide bond</keyword>
<accession>A0A0C2F926</accession>
<dbReference type="InterPro" id="IPR002172">
    <property type="entry name" value="LDrepeatLR_classA_rpt"/>
</dbReference>
<dbReference type="SUPFAM" id="SSF57424">
    <property type="entry name" value="LDL receptor-like module"/>
    <property type="match status" value="3"/>
</dbReference>
<keyword evidence="4" id="KW-1133">Transmembrane helix</keyword>
<name>A0A0C2F926_9BILA</name>
<comment type="subcellular location">
    <subcellularLocation>
        <location evidence="1">Membrane</location>
        <topology evidence="1">Single-pass membrane protein</topology>
    </subcellularLocation>
</comment>
<dbReference type="EMBL" id="KN786466">
    <property type="protein sequence ID" value="KIH43369.1"/>
    <property type="molecule type" value="Genomic_DNA"/>
</dbReference>
<dbReference type="OrthoDB" id="5817174at2759"/>
<feature type="disulfide bond" evidence="9">
    <location>
        <begin position="39"/>
        <end position="57"/>
    </location>
</feature>
<reference evidence="10 11" key="1">
    <citation type="submission" date="2013-12" db="EMBL/GenBank/DDBJ databases">
        <title>Draft genome of the parsitic nematode Ancylostoma duodenale.</title>
        <authorList>
            <person name="Mitreva M."/>
        </authorList>
    </citation>
    <scope>NUCLEOTIDE SEQUENCE [LARGE SCALE GENOMIC DNA]</scope>
    <source>
        <strain evidence="10 11">Zhejiang</strain>
    </source>
</reference>
<evidence type="ECO:0000256" key="6">
    <source>
        <dbReference type="ARBA" id="ARBA00023157"/>
    </source>
</evidence>
<evidence type="ECO:0000256" key="5">
    <source>
        <dbReference type="ARBA" id="ARBA00023136"/>
    </source>
</evidence>
<dbReference type="InterPro" id="IPR023415">
    <property type="entry name" value="LDLR_class-A_CS"/>
</dbReference>
<keyword evidence="7 10" id="KW-0675">Receptor</keyword>
<feature type="disulfide bond" evidence="9">
    <location>
        <begin position="32"/>
        <end position="44"/>
    </location>
</feature>
<dbReference type="Proteomes" id="UP000054047">
    <property type="component" value="Unassembled WGS sequence"/>
</dbReference>
<evidence type="ECO:0000256" key="4">
    <source>
        <dbReference type="ARBA" id="ARBA00022989"/>
    </source>
</evidence>
<keyword evidence="11" id="KW-1185">Reference proteome</keyword>
<dbReference type="InterPro" id="IPR036055">
    <property type="entry name" value="LDL_receptor-like_sf"/>
</dbReference>
<dbReference type="Pfam" id="PF00057">
    <property type="entry name" value="Ldl_recept_a"/>
    <property type="match status" value="3"/>
</dbReference>
<evidence type="ECO:0000256" key="1">
    <source>
        <dbReference type="ARBA" id="ARBA00004167"/>
    </source>
</evidence>
<dbReference type="AlphaFoldDB" id="A0A0C2F926"/>
<evidence type="ECO:0000313" key="10">
    <source>
        <dbReference type="EMBL" id="KIH43369.1"/>
    </source>
</evidence>
<proteinExistence type="predicted"/>
<evidence type="ECO:0000256" key="9">
    <source>
        <dbReference type="PROSITE-ProRule" id="PRU00124"/>
    </source>
</evidence>
<dbReference type="Gene3D" id="4.10.400.10">
    <property type="entry name" value="Low-density Lipoprotein Receptor"/>
    <property type="match status" value="3"/>
</dbReference>
<keyword evidence="3" id="KW-0677">Repeat</keyword>
<keyword evidence="8" id="KW-0325">Glycoprotein</keyword>
<evidence type="ECO:0000256" key="7">
    <source>
        <dbReference type="ARBA" id="ARBA00023170"/>
    </source>
</evidence>
<dbReference type="PROSITE" id="PS50068">
    <property type="entry name" value="LDLRA_2"/>
    <property type="match status" value="3"/>
</dbReference>
<dbReference type="InterPro" id="IPR051221">
    <property type="entry name" value="LDLR-related"/>
</dbReference>
<protein>
    <submittedName>
        <fullName evidence="10">Low-density lipoprotein receptor domain class A</fullName>
    </submittedName>
</protein>
<evidence type="ECO:0000256" key="8">
    <source>
        <dbReference type="ARBA" id="ARBA00023180"/>
    </source>
</evidence>
<organism evidence="10 11">
    <name type="scientific">Ancylostoma duodenale</name>
    <dbReference type="NCBI Taxonomy" id="51022"/>
    <lineage>
        <taxon>Eukaryota</taxon>
        <taxon>Metazoa</taxon>
        <taxon>Ecdysozoa</taxon>
        <taxon>Nematoda</taxon>
        <taxon>Chromadorea</taxon>
        <taxon>Rhabditida</taxon>
        <taxon>Rhabditina</taxon>
        <taxon>Rhabditomorpha</taxon>
        <taxon>Strongyloidea</taxon>
        <taxon>Ancylostomatidae</taxon>
        <taxon>Ancylostomatinae</taxon>
        <taxon>Ancylostoma</taxon>
    </lineage>
</organism>
<dbReference type="SMART" id="SM00192">
    <property type="entry name" value="LDLa"/>
    <property type="match status" value="3"/>
</dbReference>
<evidence type="ECO:0000256" key="3">
    <source>
        <dbReference type="ARBA" id="ARBA00022737"/>
    </source>
</evidence>
<dbReference type="GO" id="GO:0016324">
    <property type="term" value="C:apical plasma membrane"/>
    <property type="evidence" value="ECO:0007669"/>
    <property type="project" value="TreeGrafter"/>
</dbReference>
<dbReference type="PANTHER" id="PTHR22722:SF15">
    <property type="entry name" value="LOW-DENSITY LIPOPROTEIN RECEPTOR-RELATED"/>
    <property type="match status" value="1"/>
</dbReference>
<dbReference type="CDD" id="cd00112">
    <property type="entry name" value="LDLa"/>
    <property type="match status" value="3"/>
</dbReference>
<keyword evidence="5" id="KW-0472">Membrane</keyword>
<comment type="caution">
    <text evidence="9">Lacks conserved residue(s) required for the propagation of feature annotation.</text>
</comment>
<keyword evidence="10" id="KW-0449">Lipoprotein</keyword>
<evidence type="ECO:0000313" key="11">
    <source>
        <dbReference type="Proteomes" id="UP000054047"/>
    </source>
</evidence>
<keyword evidence="2" id="KW-0812">Transmembrane</keyword>
<dbReference type="PANTHER" id="PTHR22722">
    <property type="entry name" value="LOW-DENSITY LIPOPROTEIN RECEPTOR-RELATED PROTEIN 2-RELATED"/>
    <property type="match status" value="1"/>
</dbReference>
<dbReference type="GO" id="GO:0006898">
    <property type="term" value="P:receptor-mediated endocytosis"/>
    <property type="evidence" value="ECO:0007669"/>
    <property type="project" value="TreeGrafter"/>
</dbReference>
<dbReference type="GO" id="GO:0043235">
    <property type="term" value="C:receptor complex"/>
    <property type="evidence" value="ECO:0007669"/>
    <property type="project" value="TreeGrafter"/>
</dbReference>
<sequence length="159" mass="17496">MCDGRCVPLKWKCDGEPDCADGSDELSFCARCGSDEFRCQSGRCLPKTYICDGTADCGSNGIDDDSDEDPSICLHKAVCPPNFYSCRHETRCIHLSQFCNGIVDCNDHSDEHHKCDDCEFEFCICDYTPIQRTTQAGGCVAATLDSVQKSKIDGELLLV</sequence>
<gene>
    <name evidence="10" type="ORF">ANCDUO_26626</name>
</gene>
<dbReference type="PROSITE" id="PS01209">
    <property type="entry name" value="LDLRA_1"/>
    <property type="match status" value="1"/>
</dbReference>
<dbReference type="GO" id="GO:0042562">
    <property type="term" value="F:hormone binding"/>
    <property type="evidence" value="ECO:0007669"/>
    <property type="project" value="TreeGrafter"/>
</dbReference>
<evidence type="ECO:0000256" key="2">
    <source>
        <dbReference type="ARBA" id="ARBA00022692"/>
    </source>
</evidence>